<sequence length="319" mass="33546">MKRSNGGRYGICFDCDPNSSSFQTIDALDRTDNGQNPPILLFSQTFDDFGIHQVILINQNDTRTVPSGNSQITIDRFELQLQDPSSPTTSTTPTSTTPSAPTSTTSSNRSSSSSATSGSSTSTAHSFSSSAGSSSTSPSVSSNSQISSSPSLSSSQASSSSPAPESPSKDSVPIGPIIGGVIGGVALLLLWILLVILCLRYRKRKAVRQYRPTSNDGRLLLSPYGMPTANSGSPSATDDSGYQPMISDKQMRELRRAGGSQLQFNPTSATHSVPSGSGSESVYGQSRREVDGGPMSVTDAESSIVLPPDYNQIFPNGRQ</sequence>
<accession>A0ABR1JNY4</accession>
<evidence type="ECO:0008006" key="5">
    <source>
        <dbReference type="Google" id="ProtNLM"/>
    </source>
</evidence>
<dbReference type="EMBL" id="JBANRG010000008">
    <property type="protein sequence ID" value="KAK7464449.1"/>
    <property type="molecule type" value="Genomic_DNA"/>
</dbReference>
<feature type="compositionally biased region" description="Low complexity" evidence="1">
    <location>
        <begin position="84"/>
        <end position="163"/>
    </location>
</feature>
<evidence type="ECO:0000256" key="1">
    <source>
        <dbReference type="SAM" id="MobiDB-lite"/>
    </source>
</evidence>
<keyword evidence="2" id="KW-1133">Transmembrane helix</keyword>
<keyword evidence="4" id="KW-1185">Reference proteome</keyword>
<evidence type="ECO:0000313" key="4">
    <source>
        <dbReference type="Proteomes" id="UP001498398"/>
    </source>
</evidence>
<evidence type="ECO:0000313" key="3">
    <source>
        <dbReference type="EMBL" id="KAK7464449.1"/>
    </source>
</evidence>
<feature type="transmembrane region" description="Helical" evidence="2">
    <location>
        <begin position="177"/>
        <end position="199"/>
    </location>
</feature>
<keyword evidence="2" id="KW-0472">Membrane</keyword>
<protein>
    <recommendedName>
        <fullName evidence="5">Mid2 domain-containing protein</fullName>
    </recommendedName>
</protein>
<keyword evidence="2" id="KW-0812">Transmembrane</keyword>
<dbReference type="Proteomes" id="UP001498398">
    <property type="component" value="Unassembled WGS sequence"/>
</dbReference>
<feature type="compositionally biased region" description="Polar residues" evidence="1">
    <location>
        <begin position="262"/>
        <end position="284"/>
    </location>
</feature>
<organism evidence="3 4">
    <name type="scientific">Marasmiellus scandens</name>
    <dbReference type="NCBI Taxonomy" id="2682957"/>
    <lineage>
        <taxon>Eukaryota</taxon>
        <taxon>Fungi</taxon>
        <taxon>Dikarya</taxon>
        <taxon>Basidiomycota</taxon>
        <taxon>Agaricomycotina</taxon>
        <taxon>Agaricomycetes</taxon>
        <taxon>Agaricomycetidae</taxon>
        <taxon>Agaricales</taxon>
        <taxon>Marasmiineae</taxon>
        <taxon>Omphalotaceae</taxon>
        <taxon>Marasmiellus</taxon>
    </lineage>
</organism>
<gene>
    <name evidence="3" type="ORF">VKT23_006619</name>
</gene>
<comment type="caution">
    <text evidence="3">The sequence shown here is derived from an EMBL/GenBank/DDBJ whole genome shotgun (WGS) entry which is preliminary data.</text>
</comment>
<reference evidence="3 4" key="1">
    <citation type="submission" date="2024-01" db="EMBL/GenBank/DDBJ databases">
        <title>A draft genome for the cacao thread blight pathogen Marasmiellus scandens.</title>
        <authorList>
            <person name="Baruah I.K."/>
            <person name="Leung J."/>
            <person name="Bukari Y."/>
            <person name="Amoako-Attah I."/>
            <person name="Meinhardt L.W."/>
            <person name="Bailey B.A."/>
            <person name="Cohen S.P."/>
        </authorList>
    </citation>
    <scope>NUCLEOTIDE SEQUENCE [LARGE SCALE GENOMIC DNA]</scope>
    <source>
        <strain evidence="3 4">GH-19</strain>
    </source>
</reference>
<feature type="region of interest" description="Disordered" evidence="1">
    <location>
        <begin position="80"/>
        <end position="170"/>
    </location>
</feature>
<evidence type="ECO:0000256" key="2">
    <source>
        <dbReference type="SAM" id="Phobius"/>
    </source>
</evidence>
<proteinExistence type="predicted"/>
<name>A0ABR1JNY4_9AGAR</name>
<feature type="region of interest" description="Disordered" evidence="1">
    <location>
        <begin position="262"/>
        <end position="319"/>
    </location>
</feature>